<dbReference type="AlphaFoldDB" id="G6B016"/>
<sequence>MAISHIIHIFAVLKTKFTMKEPKYLSILHNSSSKNAMWACKMIPVLIHWATVSKSPHTYSELSKEVGHHTDQIGRVLGLIDDVFKALKKACPEFKDMPTLNCLVINKTTKLPSNGFDYVSHDYSSLTDEQKNDQMKRLNSEAYYYDRWQDVLDELKLTPYNGSDNKVYENTIRKGTYSKHGSEGIKHKALKEYIYDHPECIGIKNVKHKEMEHILLSGDRLDVYFILKDDTQIAVEVKSSISDNADILRGVYQCVKYNAILNAEQSVKGMHCPIKALLVLEGKMPMSIASDAIALHINFKENIKLI</sequence>
<gene>
    <name evidence="1" type="ORF">HMPREF0673_02233</name>
</gene>
<dbReference type="eggNOG" id="ENOG5032UFP">
    <property type="taxonomic scope" value="Bacteria"/>
</dbReference>
<comment type="caution">
    <text evidence="1">The sequence shown here is derived from an EMBL/GenBank/DDBJ whole genome shotgun (WGS) entry which is preliminary data.</text>
</comment>
<organism evidence="1 2">
    <name type="scientific">Leyella stercorea DSM 18206</name>
    <dbReference type="NCBI Taxonomy" id="1002367"/>
    <lineage>
        <taxon>Bacteria</taxon>
        <taxon>Pseudomonadati</taxon>
        <taxon>Bacteroidota</taxon>
        <taxon>Bacteroidia</taxon>
        <taxon>Bacteroidales</taxon>
        <taxon>Prevotellaceae</taxon>
        <taxon>Leyella</taxon>
    </lineage>
</organism>
<dbReference type="HOGENOM" id="CLU_976022_0_0_10"/>
<proteinExistence type="predicted"/>
<dbReference type="EMBL" id="AFZZ01000192">
    <property type="protein sequence ID" value="EHJ38005.1"/>
    <property type="molecule type" value="Genomic_DNA"/>
</dbReference>
<dbReference type="Proteomes" id="UP000004407">
    <property type="component" value="Unassembled WGS sequence"/>
</dbReference>
<reference evidence="1 2" key="1">
    <citation type="submission" date="2011-08" db="EMBL/GenBank/DDBJ databases">
        <authorList>
            <person name="Weinstock G."/>
            <person name="Sodergren E."/>
            <person name="Clifton S."/>
            <person name="Fulton L."/>
            <person name="Fulton B."/>
            <person name="Courtney L."/>
            <person name="Fronick C."/>
            <person name="Harrison M."/>
            <person name="Strong C."/>
            <person name="Farmer C."/>
            <person name="Delahaunty K."/>
            <person name="Markovic C."/>
            <person name="Hall O."/>
            <person name="Minx P."/>
            <person name="Tomlinson C."/>
            <person name="Mitreva M."/>
            <person name="Hou S."/>
            <person name="Chen J."/>
            <person name="Wollam A."/>
            <person name="Pepin K.H."/>
            <person name="Johnson M."/>
            <person name="Bhonagiri V."/>
            <person name="Zhang X."/>
            <person name="Suruliraj S."/>
            <person name="Warren W."/>
            <person name="Chinwalla A."/>
            <person name="Mardis E.R."/>
            <person name="Wilson R.K."/>
        </authorList>
    </citation>
    <scope>NUCLEOTIDE SEQUENCE [LARGE SCALE GENOMIC DNA]</scope>
    <source>
        <strain evidence="1 2">DSM 18206</strain>
    </source>
</reference>
<name>G6B016_9BACT</name>
<dbReference type="PATRIC" id="fig|1002367.3.peg.1801"/>
<evidence type="ECO:0000313" key="1">
    <source>
        <dbReference type="EMBL" id="EHJ38005.1"/>
    </source>
</evidence>
<evidence type="ECO:0000313" key="2">
    <source>
        <dbReference type="Proteomes" id="UP000004407"/>
    </source>
</evidence>
<protein>
    <submittedName>
        <fullName evidence="1">Uncharacterized protein</fullName>
    </submittedName>
</protein>
<accession>G6B016</accession>